<reference evidence="2" key="1">
    <citation type="submission" date="2020-05" db="EMBL/GenBank/DDBJ databases">
        <title>WGS assembly of Panicum virgatum.</title>
        <authorList>
            <person name="Lovell J.T."/>
            <person name="Jenkins J."/>
            <person name="Shu S."/>
            <person name="Juenger T.E."/>
            <person name="Schmutz J."/>
        </authorList>
    </citation>
    <scope>NUCLEOTIDE SEQUENCE</scope>
    <source>
        <strain evidence="2">AP13</strain>
    </source>
</reference>
<name>A0A8T0TBZ9_PANVG</name>
<gene>
    <name evidence="2" type="ORF">PVAP13_4NG215621</name>
</gene>
<dbReference type="Proteomes" id="UP000823388">
    <property type="component" value="Chromosome 4N"/>
</dbReference>
<keyword evidence="3" id="KW-1185">Reference proteome</keyword>
<evidence type="ECO:0000256" key="1">
    <source>
        <dbReference type="SAM" id="MobiDB-lite"/>
    </source>
</evidence>
<comment type="caution">
    <text evidence="2">The sequence shown here is derived from an EMBL/GenBank/DDBJ whole genome shotgun (WGS) entry which is preliminary data.</text>
</comment>
<protein>
    <submittedName>
        <fullName evidence="2">Uncharacterized protein</fullName>
    </submittedName>
</protein>
<sequence length="196" mass="21052">MSTPARHLPPACTSPPLPHAPAPLLLPFPPPLPAGVARPCRTKAALRDCRSSSSARAGCTPRTARARRARQIAGVGRGRAPSPLRSRAWRGTSSSRLPEEWRWLASARVLVTVAGLDLLSARGRAYVRALRASGWRGEAELYEAWRAPCLLPQQARQLQGSQGDGGRGRRGQAQGEHGEVAMAAWRPSSPSSILRP</sequence>
<dbReference type="EMBL" id="CM029044">
    <property type="protein sequence ID" value="KAG2606763.1"/>
    <property type="molecule type" value="Genomic_DNA"/>
</dbReference>
<evidence type="ECO:0000313" key="3">
    <source>
        <dbReference type="Proteomes" id="UP000823388"/>
    </source>
</evidence>
<organism evidence="2 3">
    <name type="scientific">Panicum virgatum</name>
    <name type="common">Blackwell switchgrass</name>
    <dbReference type="NCBI Taxonomy" id="38727"/>
    <lineage>
        <taxon>Eukaryota</taxon>
        <taxon>Viridiplantae</taxon>
        <taxon>Streptophyta</taxon>
        <taxon>Embryophyta</taxon>
        <taxon>Tracheophyta</taxon>
        <taxon>Spermatophyta</taxon>
        <taxon>Magnoliopsida</taxon>
        <taxon>Liliopsida</taxon>
        <taxon>Poales</taxon>
        <taxon>Poaceae</taxon>
        <taxon>PACMAD clade</taxon>
        <taxon>Panicoideae</taxon>
        <taxon>Panicodae</taxon>
        <taxon>Paniceae</taxon>
        <taxon>Panicinae</taxon>
        <taxon>Panicum</taxon>
        <taxon>Panicum sect. Hiantes</taxon>
    </lineage>
</organism>
<proteinExistence type="predicted"/>
<dbReference type="AlphaFoldDB" id="A0A8T0TBZ9"/>
<feature type="region of interest" description="Disordered" evidence="1">
    <location>
        <begin position="156"/>
        <end position="196"/>
    </location>
</feature>
<evidence type="ECO:0000313" key="2">
    <source>
        <dbReference type="EMBL" id="KAG2606763.1"/>
    </source>
</evidence>
<accession>A0A8T0TBZ9</accession>